<feature type="transmembrane region" description="Helical" evidence="11">
    <location>
        <begin position="95"/>
        <end position="112"/>
    </location>
</feature>
<evidence type="ECO:0000256" key="4">
    <source>
        <dbReference type="ARBA" id="ARBA00022989"/>
    </source>
</evidence>
<dbReference type="CDD" id="cd15165">
    <property type="entry name" value="7tmA_GPR55-like"/>
    <property type="match status" value="1"/>
</dbReference>
<dbReference type="FunFam" id="1.20.1070.10:FF:000142">
    <property type="entry name" value="G protein-coupled receptor 55"/>
    <property type="match status" value="1"/>
</dbReference>
<accession>A0A452IF91</accession>
<protein>
    <recommendedName>
        <fullName evidence="12">G-protein coupled receptors family 1 profile domain-containing protein</fullName>
    </recommendedName>
</protein>
<dbReference type="Gene3D" id="1.20.1070.10">
    <property type="entry name" value="Rhodopsin 7-helix transmembrane proteins"/>
    <property type="match status" value="1"/>
</dbReference>
<keyword evidence="14" id="KW-1185">Reference proteome</keyword>
<evidence type="ECO:0000256" key="7">
    <source>
        <dbReference type="ARBA" id="ARBA00023170"/>
    </source>
</evidence>
<keyword evidence="4 11" id="KW-1133">Transmembrane helix</keyword>
<evidence type="ECO:0000259" key="12">
    <source>
        <dbReference type="PROSITE" id="PS50262"/>
    </source>
</evidence>
<evidence type="ECO:0000256" key="11">
    <source>
        <dbReference type="SAM" id="Phobius"/>
    </source>
</evidence>
<evidence type="ECO:0000313" key="13">
    <source>
        <dbReference type="Ensembl" id="ENSGAGP00000026607.1"/>
    </source>
</evidence>
<name>A0A452IF91_9SAUR</name>
<dbReference type="InterPro" id="IPR000276">
    <property type="entry name" value="GPCR_Rhodpsn"/>
</dbReference>
<evidence type="ECO:0000256" key="10">
    <source>
        <dbReference type="RuleBase" id="RU000688"/>
    </source>
</evidence>
<keyword evidence="5 10" id="KW-0297">G-protein coupled receptor</keyword>
<feature type="transmembrane region" description="Helical" evidence="11">
    <location>
        <begin position="24"/>
        <end position="45"/>
    </location>
</feature>
<feature type="transmembrane region" description="Helical" evidence="11">
    <location>
        <begin position="217"/>
        <end position="242"/>
    </location>
</feature>
<keyword evidence="2" id="KW-1003">Cell membrane</keyword>
<feature type="domain" description="G-protein coupled receptors family 1 profile" evidence="12">
    <location>
        <begin position="37"/>
        <end position="282"/>
    </location>
</feature>
<evidence type="ECO:0000256" key="5">
    <source>
        <dbReference type="ARBA" id="ARBA00023040"/>
    </source>
</evidence>
<dbReference type="PROSITE" id="PS50262">
    <property type="entry name" value="G_PROTEIN_RECEP_F1_2"/>
    <property type="match status" value="1"/>
</dbReference>
<reference evidence="13" key="3">
    <citation type="submission" date="2025-09" db="UniProtKB">
        <authorList>
            <consortium name="Ensembl"/>
        </authorList>
    </citation>
    <scope>IDENTIFICATION</scope>
</reference>
<keyword evidence="8" id="KW-0325">Glycoprotein</keyword>
<dbReference type="GO" id="GO:0007200">
    <property type="term" value="P:phospholipase C-activating G protein-coupled receptor signaling pathway"/>
    <property type="evidence" value="ECO:0007669"/>
    <property type="project" value="TreeGrafter"/>
</dbReference>
<keyword evidence="7 10" id="KW-0675">Receptor</keyword>
<dbReference type="PANTHER" id="PTHR24232:SF56">
    <property type="entry name" value="G-PROTEIN COUPLED RECEPTOR 55"/>
    <property type="match status" value="1"/>
</dbReference>
<evidence type="ECO:0000313" key="14">
    <source>
        <dbReference type="Proteomes" id="UP000291020"/>
    </source>
</evidence>
<reference evidence="13" key="2">
    <citation type="submission" date="2025-08" db="UniProtKB">
        <authorList>
            <consortium name="Ensembl"/>
        </authorList>
    </citation>
    <scope>IDENTIFICATION</scope>
</reference>
<dbReference type="GO" id="GO:0004949">
    <property type="term" value="F:cannabinoid receptor activity"/>
    <property type="evidence" value="ECO:0007669"/>
    <property type="project" value="TreeGrafter"/>
</dbReference>
<evidence type="ECO:0000256" key="1">
    <source>
        <dbReference type="ARBA" id="ARBA00004651"/>
    </source>
</evidence>
<dbReference type="GO" id="GO:0005886">
    <property type="term" value="C:plasma membrane"/>
    <property type="evidence" value="ECO:0007669"/>
    <property type="project" value="UniProtKB-SubCell"/>
</dbReference>
<evidence type="ECO:0000256" key="3">
    <source>
        <dbReference type="ARBA" id="ARBA00022692"/>
    </source>
</evidence>
<dbReference type="PRINTS" id="PR00237">
    <property type="entry name" value="GPCRRHODOPSN"/>
</dbReference>
<keyword evidence="6 11" id="KW-0472">Membrane</keyword>
<comment type="subcellular location">
    <subcellularLocation>
        <location evidence="1">Cell membrane</location>
        <topology evidence="1">Multi-pass membrane protein</topology>
    </subcellularLocation>
</comment>
<dbReference type="Ensembl" id="ENSGAGT00000030245.1">
    <property type="protein sequence ID" value="ENSGAGP00000026607.1"/>
    <property type="gene ID" value="ENSGAGG00000019381.1"/>
</dbReference>
<dbReference type="AlphaFoldDB" id="A0A452IF91"/>
<feature type="transmembrane region" description="Helical" evidence="11">
    <location>
        <begin position="133"/>
        <end position="151"/>
    </location>
</feature>
<proteinExistence type="inferred from homology"/>
<feature type="transmembrane region" description="Helical" evidence="11">
    <location>
        <begin position="171"/>
        <end position="196"/>
    </location>
</feature>
<dbReference type="PANTHER" id="PTHR24232">
    <property type="entry name" value="G-PROTEIN COUPLED RECEPTOR"/>
    <property type="match status" value="1"/>
</dbReference>
<dbReference type="Pfam" id="PF00001">
    <property type="entry name" value="7tm_1"/>
    <property type="match status" value="1"/>
</dbReference>
<dbReference type="GO" id="GO:0035025">
    <property type="term" value="P:positive regulation of Rho protein signal transduction"/>
    <property type="evidence" value="ECO:0007669"/>
    <property type="project" value="TreeGrafter"/>
</dbReference>
<reference evidence="14" key="1">
    <citation type="journal article" date="2017" name="PLoS ONE">
        <title>The Agassiz's desert tortoise genome provides a resource for the conservation of a threatened species.</title>
        <authorList>
            <person name="Tollis M."/>
            <person name="DeNardo D.F."/>
            <person name="Cornelius J.A."/>
            <person name="Dolby G.A."/>
            <person name="Edwards T."/>
            <person name="Henen B.T."/>
            <person name="Karl A.E."/>
            <person name="Murphy R.W."/>
            <person name="Kusumi K."/>
        </authorList>
    </citation>
    <scope>NUCLEOTIDE SEQUENCE [LARGE SCALE GENOMIC DNA]</scope>
</reference>
<keyword evidence="9 10" id="KW-0807">Transducer</keyword>
<evidence type="ECO:0000256" key="2">
    <source>
        <dbReference type="ARBA" id="ARBA00022475"/>
    </source>
</evidence>
<dbReference type="InterPro" id="IPR017452">
    <property type="entry name" value="GPCR_Rhodpsn_7TM"/>
</dbReference>
<evidence type="ECO:0000256" key="9">
    <source>
        <dbReference type="ARBA" id="ARBA00023224"/>
    </source>
</evidence>
<feature type="transmembrane region" description="Helical" evidence="11">
    <location>
        <begin position="57"/>
        <end position="75"/>
    </location>
</feature>
<evidence type="ECO:0000256" key="8">
    <source>
        <dbReference type="ARBA" id="ARBA00023180"/>
    </source>
</evidence>
<evidence type="ECO:0000256" key="6">
    <source>
        <dbReference type="ARBA" id="ARBA00023136"/>
    </source>
</evidence>
<dbReference type="PROSITE" id="PS00237">
    <property type="entry name" value="G_PROTEIN_RECEP_F1_1"/>
    <property type="match status" value="1"/>
</dbReference>
<sequence length="313" mass="36556">MNANNSSKECVFEHVDTIMKYLQLVIYIPTFILGLILNLLALWVFCCFWKKWTESSIYMINLALMDLLVLFSLPFKMYYSVQEGRWFLCTFMESLYFVNMYGSISLIACISLDRYIAIRHPLKARIFRSPRRAGMICCCVWVIVWLGSIPIHNFKNTDKFNCFHNMSEETWSMPVIFSVEIFGFLIPFTVMVYCSVKIIQTLLKYNNQQEKRAEQVTSVWIIEANLIVFMVCFTPVHLGIFLQFLVKRKIIVDCSVKQSISLFIQLAMCLANINCCLDAICYYFAAKEFRKKTYFRDLRVQVVLCPSNAVGSM</sequence>
<organism evidence="13 14">
    <name type="scientific">Gopherus agassizii</name>
    <name type="common">Agassiz's desert tortoise</name>
    <dbReference type="NCBI Taxonomy" id="38772"/>
    <lineage>
        <taxon>Eukaryota</taxon>
        <taxon>Metazoa</taxon>
        <taxon>Chordata</taxon>
        <taxon>Craniata</taxon>
        <taxon>Vertebrata</taxon>
        <taxon>Euteleostomi</taxon>
        <taxon>Archelosauria</taxon>
        <taxon>Testudinata</taxon>
        <taxon>Testudines</taxon>
        <taxon>Cryptodira</taxon>
        <taxon>Durocryptodira</taxon>
        <taxon>Testudinoidea</taxon>
        <taxon>Testudinidae</taxon>
        <taxon>Gopherus</taxon>
    </lineage>
</organism>
<comment type="similarity">
    <text evidence="10">Belongs to the G-protein coupled receptor 1 family.</text>
</comment>
<dbReference type="STRING" id="38772.ENSGAGP00000026607"/>
<keyword evidence="3 10" id="KW-0812">Transmembrane</keyword>
<dbReference type="SUPFAM" id="SSF81321">
    <property type="entry name" value="Family A G protein-coupled receptor-like"/>
    <property type="match status" value="1"/>
</dbReference>
<dbReference type="Proteomes" id="UP000291020">
    <property type="component" value="Unassembled WGS sequence"/>
</dbReference>
<feature type="transmembrane region" description="Helical" evidence="11">
    <location>
        <begin position="262"/>
        <end position="285"/>
    </location>
</feature>